<dbReference type="OrthoDB" id="444631at2759"/>
<comment type="caution">
    <text evidence="8">The sequence shown here is derived from an EMBL/GenBank/DDBJ whole genome shotgun (WGS) entry which is preliminary data.</text>
</comment>
<comment type="subcellular location">
    <subcellularLocation>
        <location evidence="1">Membrane</location>
        <topology evidence="1">Multi-pass membrane protein</topology>
    </subcellularLocation>
</comment>
<dbReference type="GO" id="GO:0016020">
    <property type="term" value="C:membrane"/>
    <property type="evidence" value="ECO:0007669"/>
    <property type="project" value="UniProtKB-SubCell"/>
</dbReference>
<keyword evidence="2 6" id="KW-0812">Transmembrane</keyword>
<evidence type="ECO:0000256" key="1">
    <source>
        <dbReference type="ARBA" id="ARBA00004141"/>
    </source>
</evidence>
<feature type="transmembrane region" description="Helical" evidence="6">
    <location>
        <begin position="118"/>
        <end position="138"/>
    </location>
</feature>
<dbReference type="InParanoid" id="K2RXH3"/>
<dbReference type="VEuPathDB" id="FungiDB:MPH_13929"/>
<sequence length="301" mass="33447">MAYVSILSYNTSLCLTKFAIVFFCQRLFAPSSWRKVYFVVLVFISIYMLWVIATSIVPCVPVKMYWDKSVQGECLPDGVLWFLNAGLNIVSDFLVVLLPIPGIFALQLPRKQKIGVSLTFALGLFVCIISIVRLRALYKGATATDFTYDNFDIALWTCIEVNGAIVGACLPTLKPLIIKFWPGFHSSDRSRLGPGYTFSTSRSKKNTVRLQDIATENRNVGSVEEILGNDGIALNVLEEGKRMGLRVQECTDDEDAGSRNDTITVEELRRPRSSDGWSGRSSQRPVYMIGRIGATEGAQAC</sequence>
<dbReference type="Pfam" id="PF20684">
    <property type="entry name" value="Fung_rhodopsin"/>
    <property type="match status" value="1"/>
</dbReference>
<evidence type="ECO:0000313" key="8">
    <source>
        <dbReference type="EMBL" id="EKG09090.1"/>
    </source>
</evidence>
<dbReference type="EMBL" id="AHHD01000785">
    <property type="protein sequence ID" value="EKG09090.1"/>
    <property type="molecule type" value="Genomic_DNA"/>
</dbReference>
<reference evidence="8 9" key="1">
    <citation type="journal article" date="2012" name="BMC Genomics">
        <title>Tools to kill: Genome of one of the most destructive plant pathogenic fungi Macrophomina phaseolina.</title>
        <authorList>
            <person name="Islam M.S."/>
            <person name="Haque M.S."/>
            <person name="Islam M.M."/>
            <person name="Emdad E.M."/>
            <person name="Halim A."/>
            <person name="Hossen Q.M.M."/>
            <person name="Hossain M.Z."/>
            <person name="Ahmed B."/>
            <person name="Rahim S."/>
            <person name="Rahman M.S."/>
            <person name="Alam M.M."/>
            <person name="Hou S."/>
            <person name="Wan X."/>
            <person name="Saito J.A."/>
            <person name="Alam M."/>
        </authorList>
    </citation>
    <scope>NUCLEOTIDE SEQUENCE [LARGE SCALE GENOMIC DNA]</scope>
    <source>
        <strain evidence="8 9">MS6</strain>
    </source>
</reference>
<gene>
    <name evidence="8" type="ORF">MPH_13929</name>
</gene>
<evidence type="ECO:0000313" key="9">
    <source>
        <dbReference type="Proteomes" id="UP000007129"/>
    </source>
</evidence>
<evidence type="ECO:0000256" key="6">
    <source>
        <dbReference type="SAM" id="Phobius"/>
    </source>
</evidence>
<keyword evidence="4 6" id="KW-0472">Membrane</keyword>
<evidence type="ECO:0000256" key="2">
    <source>
        <dbReference type="ARBA" id="ARBA00022692"/>
    </source>
</evidence>
<keyword evidence="3 6" id="KW-1133">Transmembrane helix</keyword>
<organism evidence="8 9">
    <name type="scientific">Macrophomina phaseolina (strain MS6)</name>
    <name type="common">Charcoal rot fungus</name>
    <dbReference type="NCBI Taxonomy" id="1126212"/>
    <lineage>
        <taxon>Eukaryota</taxon>
        <taxon>Fungi</taxon>
        <taxon>Dikarya</taxon>
        <taxon>Ascomycota</taxon>
        <taxon>Pezizomycotina</taxon>
        <taxon>Dothideomycetes</taxon>
        <taxon>Dothideomycetes incertae sedis</taxon>
        <taxon>Botryosphaeriales</taxon>
        <taxon>Botryosphaeriaceae</taxon>
        <taxon>Macrophomina</taxon>
    </lineage>
</organism>
<name>K2RXH3_MACPH</name>
<dbReference type="InterPro" id="IPR049326">
    <property type="entry name" value="Rhodopsin_dom_fungi"/>
</dbReference>
<proteinExistence type="inferred from homology"/>
<accession>K2RXH3</accession>
<feature type="transmembrane region" description="Helical" evidence="6">
    <location>
        <begin position="6"/>
        <end position="24"/>
    </location>
</feature>
<dbReference type="STRING" id="1126212.K2RXH3"/>
<dbReference type="Proteomes" id="UP000007129">
    <property type="component" value="Unassembled WGS sequence"/>
</dbReference>
<dbReference type="InterPro" id="IPR052337">
    <property type="entry name" value="SAT4-like"/>
</dbReference>
<evidence type="ECO:0000256" key="3">
    <source>
        <dbReference type="ARBA" id="ARBA00022989"/>
    </source>
</evidence>
<dbReference type="eggNOG" id="ENOG502S025">
    <property type="taxonomic scope" value="Eukaryota"/>
</dbReference>
<protein>
    <recommendedName>
        <fullName evidence="7">Rhodopsin domain-containing protein</fullName>
    </recommendedName>
</protein>
<feature type="transmembrane region" description="Helical" evidence="6">
    <location>
        <begin position="78"/>
        <end position="106"/>
    </location>
</feature>
<evidence type="ECO:0000256" key="5">
    <source>
        <dbReference type="ARBA" id="ARBA00038359"/>
    </source>
</evidence>
<evidence type="ECO:0000256" key="4">
    <source>
        <dbReference type="ARBA" id="ARBA00023136"/>
    </source>
</evidence>
<dbReference type="PANTHER" id="PTHR33048:SF47">
    <property type="entry name" value="INTEGRAL MEMBRANE PROTEIN-RELATED"/>
    <property type="match status" value="1"/>
</dbReference>
<evidence type="ECO:0000259" key="7">
    <source>
        <dbReference type="Pfam" id="PF20684"/>
    </source>
</evidence>
<dbReference type="AlphaFoldDB" id="K2RXH3"/>
<feature type="transmembrane region" description="Helical" evidence="6">
    <location>
        <begin position="36"/>
        <end position="58"/>
    </location>
</feature>
<feature type="domain" description="Rhodopsin" evidence="7">
    <location>
        <begin position="2"/>
        <end position="178"/>
    </location>
</feature>
<dbReference type="HOGENOM" id="CLU_028200_0_1_1"/>
<comment type="similarity">
    <text evidence="5">Belongs to the SAT4 family.</text>
</comment>
<dbReference type="PANTHER" id="PTHR33048">
    <property type="entry name" value="PTH11-LIKE INTEGRAL MEMBRANE PROTEIN (AFU_ORTHOLOGUE AFUA_5G11245)"/>
    <property type="match status" value="1"/>
</dbReference>